<dbReference type="AlphaFoldDB" id="A0A066RR42"/>
<dbReference type="CDD" id="cd05282">
    <property type="entry name" value="ETR_like"/>
    <property type="match status" value="1"/>
</dbReference>
<dbReference type="SUPFAM" id="SSF51735">
    <property type="entry name" value="NAD(P)-binding Rossmann-fold domains"/>
    <property type="match status" value="1"/>
</dbReference>
<evidence type="ECO:0000313" key="4">
    <source>
        <dbReference type="EMBL" id="KDM92920.1"/>
    </source>
</evidence>
<dbReference type="PANTHER" id="PTHR48106">
    <property type="entry name" value="QUINONE OXIDOREDUCTASE PIG3-RELATED"/>
    <property type="match status" value="1"/>
</dbReference>
<dbReference type="InterPro" id="IPR036291">
    <property type="entry name" value="NAD(P)-bd_dom_sf"/>
</dbReference>
<dbReference type="Pfam" id="PF08240">
    <property type="entry name" value="ADH_N"/>
    <property type="match status" value="1"/>
</dbReference>
<dbReference type="PANTHER" id="PTHR48106:SF18">
    <property type="entry name" value="QUINONE OXIDOREDUCTASE PIG3"/>
    <property type="match status" value="1"/>
</dbReference>
<proteinExistence type="predicted"/>
<dbReference type="GO" id="GO:0070402">
    <property type="term" value="F:NADPH binding"/>
    <property type="evidence" value="ECO:0007669"/>
    <property type="project" value="TreeGrafter"/>
</dbReference>
<protein>
    <submittedName>
        <fullName evidence="4">Alcohol dehydrogenase</fullName>
    </submittedName>
</protein>
<gene>
    <name evidence="4" type="ORF">EA58_03965</name>
</gene>
<dbReference type="InterPro" id="IPR020843">
    <property type="entry name" value="ER"/>
</dbReference>
<evidence type="ECO:0000256" key="2">
    <source>
        <dbReference type="ARBA" id="ARBA00023002"/>
    </source>
</evidence>
<keyword evidence="5" id="KW-1185">Reference proteome</keyword>
<dbReference type="Gene3D" id="3.90.180.10">
    <property type="entry name" value="Medium-chain alcohol dehydrogenases, catalytic domain"/>
    <property type="match status" value="1"/>
</dbReference>
<dbReference type="GO" id="GO:0016651">
    <property type="term" value="F:oxidoreductase activity, acting on NAD(P)H"/>
    <property type="evidence" value="ECO:0007669"/>
    <property type="project" value="TreeGrafter"/>
</dbReference>
<evidence type="ECO:0000259" key="3">
    <source>
        <dbReference type="SMART" id="SM00829"/>
    </source>
</evidence>
<evidence type="ECO:0000313" key="5">
    <source>
        <dbReference type="Proteomes" id="UP000027192"/>
    </source>
</evidence>
<dbReference type="SMART" id="SM00829">
    <property type="entry name" value="PKS_ER"/>
    <property type="match status" value="1"/>
</dbReference>
<dbReference type="Gene3D" id="3.40.50.720">
    <property type="entry name" value="NAD(P)-binding Rossmann-like Domain"/>
    <property type="match status" value="1"/>
</dbReference>
<keyword evidence="2" id="KW-0560">Oxidoreductase</keyword>
<dbReference type="OrthoDB" id="9788224at2"/>
<dbReference type="RefSeq" id="WP_036749188.1">
    <property type="nucleotide sequence ID" value="NZ_JAGSGC010000002.1"/>
</dbReference>
<feature type="domain" description="Enoyl reductase (ER)" evidence="3">
    <location>
        <begin position="19"/>
        <end position="326"/>
    </location>
</feature>
<dbReference type="Pfam" id="PF13602">
    <property type="entry name" value="ADH_zinc_N_2"/>
    <property type="match status" value="1"/>
</dbReference>
<evidence type="ECO:0000256" key="1">
    <source>
        <dbReference type="ARBA" id="ARBA00022857"/>
    </source>
</evidence>
<dbReference type="InterPro" id="IPR011032">
    <property type="entry name" value="GroES-like_sf"/>
</dbReference>
<keyword evidence="1" id="KW-0521">NADP</keyword>
<sequence length="328" mass="36629">MTHHTGNTRINQVSFGEPKDVLVLEHLPFAPRDSRHVRVRIEAANINPSDLLSIHGVGQYRRNHQPPRVPGFEAVGHVVESDCPRFISGQKVLVAAQGTWQKYTDVHPDNLFHLPSDIDNGYAAQLYINAFTAWVLTTEVAKLTPNDVVIINAGSSAIGKIFAQLSSTLGFTLIAITSRPESYPYPSVSVFSAHENLAAQIKQGGLPQPNVALDAIGGPAGTELIQTLGAQGRYITYGTLSLAVYEKRFFEYQQRQQIQFSNFFLRYWEDQAGKAIRREKFEMMLKHFLSNKIALDVDQYAPLEQFQLALKAIENHRSSLKGKVILTM</sequence>
<reference evidence="4 5" key="1">
    <citation type="submission" date="2014-04" db="EMBL/GenBank/DDBJ databases">
        <title>Draft genome sequence of Photobacterium halotolerans S2753: a solonamide, ngercheumicin and holomycin producer.</title>
        <authorList>
            <person name="Machado H.R."/>
            <person name="Gram L."/>
        </authorList>
    </citation>
    <scope>NUCLEOTIDE SEQUENCE [LARGE SCALE GENOMIC DNA]</scope>
    <source>
        <strain evidence="4 5">S2753</strain>
    </source>
</reference>
<dbReference type="EMBL" id="JMIB01000005">
    <property type="protein sequence ID" value="KDM92920.1"/>
    <property type="molecule type" value="Genomic_DNA"/>
</dbReference>
<name>A0A066RR42_9GAMM</name>
<accession>A0A066RR42</accession>
<dbReference type="Proteomes" id="UP000027192">
    <property type="component" value="Unassembled WGS sequence"/>
</dbReference>
<organism evidence="4 5">
    <name type="scientific">Photobacterium galatheae</name>
    <dbReference type="NCBI Taxonomy" id="1654360"/>
    <lineage>
        <taxon>Bacteria</taxon>
        <taxon>Pseudomonadati</taxon>
        <taxon>Pseudomonadota</taxon>
        <taxon>Gammaproteobacteria</taxon>
        <taxon>Vibrionales</taxon>
        <taxon>Vibrionaceae</taxon>
        <taxon>Photobacterium</taxon>
    </lineage>
</organism>
<comment type="caution">
    <text evidence="4">The sequence shown here is derived from an EMBL/GenBank/DDBJ whole genome shotgun (WGS) entry which is preliminary data.</text>
</comment>
<dbReference type="InterPro" id="IPR013154">
    <property type="entry name" value="ADH-like_N"/>
</dbReference>
<dbReference type="SUPFAM" id="SSF50129">
    <property type="entry name" value="GroES-like"/>
    <property type="match status" value="1"/>
</dbReference>
<dbReference type="STRING" id="1654360.EA58_03965"/>